<dbReference type="InterPro" id="IPR019673">
    <property type="entry name" value="Spore_germination_GerPC"/>
</dbReference>
<feature type="coiled-coil region" evidence="1">
    <location>
        <begin position="6"/>
        <end position="33"/>
    </location>
</feature>
<sequence>MKKMIKEFFKKICEEELERLEKVEKQLDKLEDKCHAEPQMIEGEKTYVHIEHVKVDKIEYNIDFEKLRINELSGILNIGATYHTPDKQLKKADAEEFQDKHQKNHLKEQRDAENKTPNVTIRAGKH</sequence>
<organism evidence="3 4">
    <name type="scientific">Bacillus nakamurai</name>
    <dbReference type="NCBI Taxonomy" id="1793963"/>
    <lineage>
        <taxon>Bacteria</taxon>
        <taxon>Bacillati</taxon>
        <taxon>Bacillota</taxon>
        <taxon>Bacilli</taxon>
        <taxon>Bacillales</taxon>
        <taxon>Bacillaceae</taxon>
        <taxon>Bacillus</taxon>
    </lineage>
</organism>
<feature type="region of interest" description="Disordered" evidence="2">
    <location>
        <begin position="89"/>
        <end position="126"/>
    </location>
</feature>
<evidence type="ECO:0000256" key="1">
    <source>
        <dbReference type="SAM" id="Coils"/>
    </source>
</evidence>
<dbReference type="Pfam" id="PF10737">
    <property type="entry name" value="GerPC"/>
    <property type="match status" value="1"/>
</dbReference>
<evidence type="ECO:0000313" key="4">
    <source>
        <dbReference type="Proteomes" id="UP000075430"/>
    </source>
</evidence>
<evidence type="ECO:0000313" key="3">
    <source>
        <dbReference type="EMBL" id="KXZ21738.1"/>
    </source>
</evidence>
<accession>A0A150FAQ7</accession>
<dbReference type="STRING" id="1793963.AXI58_12350"/>
<keyword evidence="1" id="KW-0175">Coiled coil</keyword>
<dbReference type="OrthoDB" id="2871491at2"/>
<protein>
    <submittedName>
        <fullName evidence="3">Uncharacterized protein</fullName>
    </submittedName>
</protein>
<dbReference type="EMBL" id="LSBA01000006">
    <property type="protein sequence ID" value="KXZ21738.1"/>
    <property type="molecule type" value="Genomic_DNA"/>
</dbReference>
<dbReference type="AlphaFoldDB" id="A0A150FAQ7"/>
<evidence type="ECO:0000256" key="2">
    <source>
        <dbReference type="SAM" id="MobiDB-lite"/>
    </source>
</evidence>
<comment type="caution">
    <text evidence="3">The sequence shown here is derived from an EMBL/GenBank/DDBJ whole genome shotgun (WGS) entry which is preliminary data.</text>
</comment>
<proteinExistence type="predicted"/>
<reference evidence="4" key="1">
    <citation type="submission" date="2016-02" db="EMBL/GenBank/DDBJ databases">
        <authorList>
            <person name="Dunlap C."/>
        </authorList>
    </citation>
    <scope>NUCLEOTIDE SEQUENCE [LARGE SCALE GENOMIC DNA]</scope>
    <source>
        <strain evidence="4">NRRL B-41092</strain>
    </source>
</reference>
<gene>
    <name evidence="3" type="ORF">AXI58_12350</name>
</gene>
<keyword evidence="4" id="KW-1185">Reference proteome</keyword>
<feature type="compositionally biased region" description="Basic and acidic residues" evidence="2">
    <location>
        <begin position="89"/>
        <end position="114"/>
    </location>
</feature>
<name>A0A150FAQ7_9BACI</name>
<dbReference type="Proteomes" id="UP000075430">
    <property type="component" value="Unassembled WGS sequence"/>
</dbReference>